<keyword evidence="4" id="KW-1185">Reference proteome</keyword>
<feature type="transmembrane region" description="Helical" evidence="1">
    <location>
        <begin position="249"/>
        <end position="277"/>
    </location>
</feature>
<organism evidence="3 4">
    <name type="scientific">Scleromatobacter humisilvae</name>
    <dbReference type="NCBI Taxonomy" id="2897159"/>
    <lineage>
        <taxon>Bacteria</taxon>
        <taxon>Pseudomonadati</taxon>
        <taxon>Pseudomonadota</taxon>
        <taxon>Betaproteobacteria</taxon>
        <taxon>Burkholderiales</taxon>
        <taxon>Sphaerotilaceae</taxon>
        <taxon>Scleromatobacter</taxon>
    </lineage>
</organism>
<keyword evidence="1" id="KW-0472">Membrane</keyword>
<dbReference type="Gene3D" id="3.90.550.10">
    <property type="entry name" value="Spore Coat Polysaccharide Biosynthesis Protein SpsA, Chain A"/>
    <property type="match status" value="1"/>
</dbReference>
<evidence type="ECO:0000313" key="3">
    <source>
        <dbReference type="EMBL" id="MCK9685865.1"/>
    </source>
</evidence>
<keyword evidence="1" id="KW-1133">Transmembrane helix</keyword>
<evidence type="ECO:0000313" key="4">
    <source>
        <dbReference type="Proteomes" id="UP001139353"/>
    </source>
</evidence>
<protein>
    <submittedName>
        <fullName evidence="3">Glycosyltransferase family 2 protein</fullName>
    </submittedName>
</protein>
<dbReference type="Proteomes" id="UP001139353">
    <property type="component" value="Unassembled WGS sequence"/>
</dbReference>
<dbReference type="RefSeq" id="WP_275681855.1">
    <property type="nucleotide sequence ID" value="NZ_JAJLJH010000001.1"/>
</dbReference>
<evidence type="ECO:0000256" key="1">
    <source>
        <dbReference type="SAM" id="Phobius"/>
    </source>
</evidence>
<keyword evidence="1" id="KW-0812">Transmembrane</keyword>
<comment type="caution">
    <text evidence="3">The sequence shown here is derived from an EMBL/GenBank/DDBJ whole genome shotgun (WGS) entry which is preliminary data.</text>
</comment>
<dbReference type="EMBL" id="JAJLJH010000001">
    <property type="protein sequence ID" value="MCK9685865.1"/>
    <property type="molecule type" value="Genomic_DNA"/>
</dbReference>
<accession>A0A9X2C2E4</accession>
<proteinExistence type="predicted"/>
<dbReference type="Pfam" id="PF00535">
    <property type="entry name" value="Glycos_transf_2"/>
    <property type="match status" value="1"/>
</dbReference>
<dbReference type="InterPro" id="IPR001173">
    <property type="entry name" value="Glyco_trans_2-like"/>
</dbReference>
<dbReference type="PANTHER" id="PTHR43646:SF6">
    <property type="entry name" value="PRE-MYCOFACTOCIN GLYCOSYLTRANSFERASE"/>
    <property type="match status" value="1"/>
</dbReference>
<sequence>MNAAAAPATPPGLGMVIIGRNEGERLRRCLESSQAVGERRVYVDSGSTDGSVQLAIEAGAQVVRLDMSQPFTAARARNAGLRELRRQCPGVTLVQFIDGDCELLPQWLGSAERFLTQHPDIVAVAGRLRERFPDKSVFNRLCDIEWNTPVGEARSFGGIVMVRVEAMDGAGGFREDLIAGEEPELCVRLRARGGRLWRLDEDMAWHDANMLRLSQWWRRTLRSGHAFAEGASLHGQPPERHFAGETRRALLWGAALPLAILALACVTPFAWLLLLAYPLQWLRIGLRLARSHAPIPWLQGGFLLLGRFPEALGALKFYRGRLVGRRSGLIEYK</sequence>
<dbReference type="AlphaFoldDB" id="A0A9X2C2E4"/>
<reference evidence="3" key="1">
    <citation type="submission" date="2021-11" db="EMBL/GenBank/DDBJ databases">
        <title>BS-T2-15 a new species belonging to the Comamonadaceae family isolated from the soil of a French oak forest.</title>
        <authorList>
            <person name="Mieszkin S."/>
            <person name="Alain K."/>
        </authorList>
    </citation>
    <scope>NUCLEOTIDE SEQUENCE</scope>
    <source>
        <strain evidence="3">BS-T2-15</strain>
    </source>
</reference>
<dbReference type="PANTHER" id="PTHR43646">
    <property type="entry name" value="GLYCOSYLTRANSFERASE"/>
    <property type="match status" value="1"/>
</dbReference>
<dbReference type="CDD" id="cd00761">
    <property type="entry name" value="Glyco_tranf_GTA_type"/>
    <property type="match status" value="1"/>
</dbReference>
<feature type="domain" description="Glycosyltransferase 2-like" evidence="2">
    <location>
        <begin position="16"/>
        <end position="130"/>
    </location>
</feature>
<gene>
    <name evidence="3" type="ORF">LPC04_09115</name>
</gene>
<evidence type="ECO:0000259" key="2">
    <source>
        <dbReference type="Pfam" id="PF00535"/>
    </source>
</evidence>
<name>A0A9X2C2E4_9BURK</name>
<dbReference type="SUPFAM" id="SSF53448">
    <property type="entry name" value="Nucleotide-diphospho-sugar transferases"/>
    <property type="match status" value="1"/>
</dbReference>
<dbReference type="InterPro" id="IPR029044">
    <property type="entry name" value="Nucleotide-diphossugar_trans"/>
</dbReference>